<keyword evidence="3" id="KW-1185">Reference proteome</keyword>
<dbReference type="AlphaFoldDB" id="A0A8J3DYS4"/>
<reference evidence="2" key="2">
    <citation type="submission" date="2020-09" db="EMBL/GenBank/DDBJ databases">
        <authorList>
            <person name="Sun Q."/>
            <person name="Zhou Y."/>
        </authorList>
    </citation>
    <scope>NUCLEOTIDE SEQUENCE</scope>
    <source>
        <strain evidence="2">CGMCC 1.16548</strain>
    </source>
</reference>
<evidence type="ECO:0000256" key="1">
    <source>
        <dbReference type="ARBA" id="ARBA00010364"/>
    </source>
</evidence>
<accession>A0A8J3DYS4</accession>
<dbReference type="SMART" id="SM01152">
    <property type="entry name" value="DUF167"/>
    <property type="match status" value="1"/>
</dbReference>
<name>A0A8J3DYS4_9MICO</name>
<dbReference type="Gene3D" id="3.30.1200.10">
    <property type="entry name" value="YggU-like"/>
    <property type="match status" value="1"/>
</dbReference>
<comment type="caution">
    <text evidence="2">The sequence shown here is derived from an EMBL/GenBank/DDBJ whole genome shotgun (WGS) entry which is preliminary data.</text>
</comment>
<dbReference type="Pfam" id="PF02594">
    <property type="entry name" value="DUF167"/>
    <property type="match status" value="1"/>
</dbReference>
<evidence type="ECO:0000313" key="2">
    <source>
        <dbReference type="EMBL" id="GHF05190.1"/>
    </source>
</evidence>
<reference evidence="2" key="1">
    <citation type="journal article" date="2014" name="Int. J. Syst. Evol. Microbiol.">
        <title>Complete genome sequence of Corynebacterium casei LMG S-19264T (=DSM 44701T), isolated from a smear-ripened cheese.</title>
        <authorList>
            <consortium name="US DOE Joint Genome Institute (JGI-PGF)"/>
            <person name="Walter F."/>
            <person name="Albersmeier A."/>
            <person name="Kalinowski J."/>
            <person name="Ruckert C."/>
        </authorList>
    </citation>
    <scope>NUCLEOTIDE SEQUENCE</scope>
    <source>
        <strain evidence="2">CGMCC 1.16548</strain>
    </source>
</reference>
<sequence length="76" mass="8009">MAERVTVQVKAGSSKGPLVEADADGGLVVYVRERAIEGAANDAVVRLVAAHFGVAPSRVSIRRGHTSKRKTLEVVV</sequence>
<comment type="similarity">
    <text evidence="1">Belongs to the UPF0235 family.</text>
</comment>
<dbReference type="InterPro" id="IPR036591">
    <property type="entry name" value="YggU-like_sf"/>
</dbReference>
<dbReference type="Proteomes" id="UP000617531">
    <property type="component" value="Unassembled WGS sequence"/>
</dbReference>
<dbReference type="InterPro" id="IPR003746">
    <property type="entry name" value="DUF167"/>
</dbReference>
<evidence type="ECO:0000313" key="3">
    <source>
        <dbReference type="Proteomes" id="UP000617531"/>
    </source>
</evidence>
<dbReference type="SUPFAM" id="SSF69786">
    <property type="entry name" value="YggU-like"/>
    <property type="match status" value="1"/>
</dbReference>
<proteinExistence type="inferred from homology"/>
<protein>
    <submittedName>
        <fullName evidence="2">UPF0235 protein</fullName>
    </submittedName>
</protein>
<dbReference type="EMBL" id="BNAI01000001">
    <property type="protein sequence ID" value="GHF05190.1"/>
    <property type="molecule type" value="Genomic_DNA"/>
</dbReference>
<gene>
    <name evidence="2" type="ORF">GCM10011600_02090</name>
</gene>
<organism evidence="2 3">
    <name type="scientific">Pseudolysinimonas yzui</name>
    <dbReference type="NCBI Taxonomy" id="2708254"/>
    <lineage>
        <taxon>Bacteria</taxon>
        <taxon>Bacillati</taxon>
        <taxon>Actinomycetota</taxon>
        <taxon>Actinomycetes</taxon>
        <taxon>Micrococcales</taxon>
        <taxon>Microbacteriaceae</taxon>
        <taxon>Pseudolysinimonas</taxon>
    </lineage>
</organism>
<dbReference type="NCBIfam" id="TIGR00251">
    <property type="entry name" value="DUF167 family protein"/>
    <property type="match status" value="1"/>
</dbReference>